<comment type="catalytic activity">
    <reaction evidence="6">
        <text>a fatty acyl-[ACP] + S-adenosyl-L-methionine = an N-acyl-L-homoserine lactone + S-methyl-5'-thioadenosine + holo-[ACP] + H(+)</text>
        <dbReference type="Rhea" id="RHEA:10096"/>
        <dbReference type="Rhea" id="RHEA-COMP:9685"/>
        <dbReference type="Rhea" id="RHEA-COMP:14125"/>
        <dbReference type="ChEBI" id="CHEBI:15378"/>
        <dbReference type="ChEBI" id="CHEBI:17509"/>
        <dbReference type="ChEBI" id="CHEBI:55474"/>
        <dbReference type="ChEBI" id="CHEBI:59789"/>
        <dbReference type="ChEBI" id="CHEBI:64479"/>
        <dbReference type="ChEBI" id="CHEBI:138651"/>
        <dbReference type="EC" id="2.3.1.184"/>
    </reaction>
</comment>
<dbReference type="GO" id="GO:0007165">
    <property type="term" value="P:signal transduction"/>
    <property type="evidence" value="ECO:0007669"/>
    <property type="project" value="TreeGrafter"/>
</dbReference>
<evidence type="ECO:0000313" key="9">
    <source>
        <dbReference type="Proteomes" id="UP000051660"/>
    </source>
</evidence>
<accession>A0A0R3MZK5</accession>
<dbReference type="InterPro" id="IPR001690">
    <property type="entry name" value="Autoind_synthase"/>
</dbReference>
<evidence type="ECO:0000256" key="2">
    <source>
        <dbReference type="ARBA" id="ARBA00022654"/>
    </source>
</evidence>
<dbReference type="PRINTS" id="PR01549">
    <property type="entry name" value="AUTOINDCRSYN"/>
</dbReference>
<proteinExistence type="inferred from homology"/>
<keyword evidence="4" id="KW-0949">S-adenosyl-L-methionine</keyword>
<evidence type="ECO:0000256" key="7">
    <source>
        <dbReference type="PROSITE-ProRule" id="PRU00533"/>
    </source>
</evidence>
<organism evidence="8 9">
    <name type="scientific">Bradyrhizobium lablabi</name>
    <dbReference type="NCBI Taxonomy" id="722472"/>
    <lineage>
        <taxon>Bacteria</taxon>
        <taxon>Pseudomonadati</taxon>
        <taxon>Pseudomonadota</taxon>
        <taxon>Alphaproteobacteria</taxon>
        <taxon>Hyphomicrobiales</taxon>
        <taxon>Nitrobacteraceae</taxon>
        <taxon>Bradyrhizobium</taxon>
    </lineage>
</organism>
<name>A0A0R3MZK5_9BRAD</name>
<dbReference type="AlphaFoldDB" id="A0A0R3MZK5"/>
<dbReference type="GO" id="GO:0061579">
    <property type="term" value="F:N-acyl homoserine lactone synthase activity"/>
    <property type="evidence" value="ECO:0007669"/>
    <property type="project" value="UniProtKB-EC"/>
</dbReference>
<dbReference type="PROSITE" id="PS00949">
    <property type="entry name" value="AUTOINDUCER_SYNTH_1"/>
    <property type="match status" value="1"/>
</dbReference>
<dbReference type="PROSITE" id="PS51187">
    <property type="entry name" value="AUTOINDUCER_SYNTH_2"/>
    <property type="match status" value="1"/>
</dbReference>
<dbReference type="RefSeq" id="WP_057857901.1">
    <property type="nucleotide sequence ID" value="NZ_LLYB01000057.1"/>
</dbReference>
<keyword evidence="3" id="KW-0808">Transferase</keyword>
<dbReference type="GO" id="GO:0009372">
    <property type="term" value="P:quorum sensing"/>
    <property type="evidence" value="ECO:0007669"/>
    <property type="project" value="UniProtKB-UniRule"/>
</dbReference>
<comment type="caution">
    <text evidence="8">The sequence shown here is derived from an EMBL/GenBank/DDBJ whole genome shotgun (WGS) entry which is preliminary data.</text>
</comment>
<comment type="similarity">
    <text evidence="7">Belongs to the autoinducer synthase family.</text>
</comment>
<dbReference type="EC" id="2.3.1.184" evidence="1"/>
<evidence type="ECO:0000313" key="8">
    <source>
        <dbReference type="EMBL" id="KRR25233.1"/>
    </source>
</evidence>
<evidence type="ECO:0000256" key="4">
    <source>
        <dbReference type="ARBA" id="ARBA00022691"/>
    </source>
</evidence>
<dbReference type="PANTHER" id="PTHR39322">
    <property type="entry name" value="ACYL-HOMOSERINE-LACTONE SYNTHASE"/>
    <property type="match status" value="1"/>
</dbReference>
<dbReference type="PANTHER" id="PTHR39322:SF1">
    <property type="entry name" value="ISOVALERYL-HOMOSERINE LACTONE SYNTHASE"/>
    <property type="match status" value="1"/>
</dbReference>
<dbReference type="InterPro" id="IPR016181">
    <property type="entry name" value="Acyl_CoA_acyltransferase"/>
</dbReference>
<keyword evidence="2 7" id="KW-0673">Quorum sensing</keyword>
<reference evidence="8 9" key="1">
    <citation type="submission" date="2014-03" db="EMBL/GenBank/DDBJ databases">
        <title>Bradyrhizobium valentinum sp. nov., isolated from effective nodules of Lupinus mariae-josephae, a lupine endemic of basic-lime soils in Eastern Spain.</title>
        <authorList>
            <person name="Duran D."/>
            <person name="Rey L."/>
            <person name="Navarro A."/>
            <person name="Busquets A."/>
            <person name="Imperial J."/>
            <person name="Ruiz-Argueso T."/>
        </authorList>
    </citation>
    <scope>NUCLEOTIDE SEQUENCE [LARGE SCALE GENOMIC DNA]</scope>
    <source>
        <strain evidence="8 9">CCBAU 23086</strain>
    </source>
</reference>
<dbReference type="InterPro" id="IPR018311">
    <property type="entry name" value="Autoind_synth_CS"/>
</dbReference>
<evidence type="ECO:0000256" key="3">
    <source>
        <dbReference type="ARBA" id="ARBA00022679"/>
    </source>
</evidence>
<evidence type="ECO:0000256" key="1">
    <source>
        <dbReference type="ARBA" id="ARBA00012340"/>
    </source>
</evidence>
<protein>
    <recommendedName>
        <fullName evidence="1">acyl-homoserine-lactone synthase</fullName>
        <ecNumber evidence="1">2.3.1.184</ecNumber>
    </recommendedName>
</protein>
<keyword evidence="5 7" id="KW-0071">Autoinducer synthesis</keyword>
<dbReference type="Pfam" id="PF00765">
    <property type="entry name" value="Autoind_synth"/>
    <property type="match status" value="1"/>
</dbReference>
<dbReference type="Gene3D" id="3.40.630.30">
    <property type="match status" value="1"/>
</dbReference>
<dbReference type="SUPFAM" id="SSF55729">
    <property type="entry name" value="Acyl-CoA N-acyltransferases (Nat)"/>
    <property type="match status" value="1"/>
</dbReference>
<evidence type="ECO:0000256" key="5">
    <source>
        <dbReference type="ARBA" id="ARBA00022929"/>
    </source>
</evidence>
<dbReference type="Proteomes" id="UP000051660">
    <property type="component" value="Unassembled WGS sequence"/>
</dbReference>
<gene>
    <name evidence="8" type="ORF">CQ14_09440</name>
</gene>
<evidence type="ECO:0000256" key="6">
    <source>
        <dbReference type="ARBA" id="ARBA00048576"/>
    </source>
</evidence>
<sequence>MNVIALSQHQFGLNLDLLAAMFRLRRRVFRDRLGWTVSVTGDLELDVFDALNPTYLLLVSAGREVVGCVRLLPTTGPTMLADTFPQLLTGASPPRNNRILESSRFCVDTRLADQLAGNGLNRATFMLFAAMIESLGLMDADRIVTVTDTRMERILRRAGWALERLAPPQKIGQTMALAGFLHGSRETLLSMYRQAGIEGPVLSRPEAIQTAA</sequence>
<dbReference type="EMBL" id="LLYB01000057">
    <property type="protein sequence ID" value="KRR25233.1"/>
    <property type="molecule type" value="Genomic_DNA"/>
</dbReference>